<keyword evidence="2" id="KW-0813">Transport</keyword>
<organism evidence="12 13">
    <name type="scientific">Niveispirillum lacus</name>
    <dbReference type="NCBI Taxonomy" id="1981099"/>
    <lineage>
        <taxon>Bacteria</taxon>
        <taxon>Pseudomonadati</taxon>
        <taxon>Pseudomonadota</taxon>
        <taxon>Alphaproteobacteria</taxon>
        <taxon>Rhodospirillales</taxon>
        <taxon>Azospirillaceae</taxon>
        <taxon>Niveispirillum</taxon>
    </lineage>
</organism>
<dbReference type="GO" id="GO:0005886">
    <property type="term" value="C:plasma membrane"/>
    <property type="evidence" value="ECO:0007669"/>
    <property type="project" value="UniProtKB-SubCell"/>
</dbReference>
<evidence type="ECO:0000256" key="9">
    <source>
        <dbReference type="ARBA" id="ARBA00023201"/>
    </source>
</evidence>
<dbReference type="PROSITE" id="PS00888">
    <property type="entry name" value="CNMP_BINDING_1"/>
    <property type="match status" value="1"/>
</dbReference>
<evidence type="ECO:0000256" key="4">
    <source>
        <dbReference type="ARBA" id="ARBA00022692"/>
    </source>
</evidence>
<protein>
    <submittedName>
        <fullName evidence="12">Sodium:proton antiporter</fullName>
    </submittedName>
</protein>
<dbReference type="GO" id="GO:0015386">
    <property type="term" value="F:potassium:proton antiporter activity"/>
    <property type="evidence" value="ECO:0007669"/>
    <property type="project" value="TreeGrafter"/>
</dbReference>
<feature type="transmembrane region" description="Helical" evidence="10">
    <location>
        <begin position="32"/>
        <end position="53"/>
    </location>
</feature>
<comment type="caution">
    <text evidence="12">The sequence shown here is derived from an EMBL/GenBank/DDBJ whole genome shotgun (WGS) entry which is preliminary data.</text>
</comment>
<evidence type="ECO:0000256" key="5">
    <source>
        <dbReference type="ARBA" id="ARBA00022989"/>
    </source>
</evidence>
<keyword evidence="13" id="KW-1185">Reference proteome</keyword>
<keyword evidence="6" id="KW-0915">Sodium</keyword>
<dbReference type="CDD" id="cd00038">
    <property type="entry name" value="CAP_ED"/>
    <property type="match status" value="1"/>
</dbReference>
<name>A0A255YSW2_9PROT</name>
<feature type="transmembrane region" description="Helical" evidence="10">
    <location>
        <begin position="266"/>
        <end position="287"/>
    </location>
</feature>
<evidence type="ECO:0000256" key="6">
    <source>
        <dbReference type="ARBA" id="ARBA00023053"/>
    </source>
</evidence>
<feature type="transmembrane region" description="Helical" evidence="10">
    <location>
        <begin position="330"/>
        <end position="358"/>
    </location>
</feature>
<dbReference type="SMART" id="SM00100">
    <property type="entry name" value="cNMP"/>
    <property type="match status" value="1"/>
</dbReference>
<dbReference type="InterPro" id="IPR018490">
    <property type="entry name" value="cNMP-bd_dom_sf"/>
</dbReference>
<feature type="transmembrane region" description="Helical" evidence="10">
    <location>
        <begin position="140"/>
        <end position="160"/>
    </location>
</feature>
<dbReference type="Pfam" id="PF00999">
    <property type="entry name" value="Na_H_Exchanger"/>
    <property type="match status" value="1"/>
</dbReference>
<keyword evidence="7" id="KW-0406">Ion transport</keyword>
<reference evidence="12 13" key="1">
    <citation type="submission" date="2017-07" db="EMBL/GenBank/DDBJ databases">
        <title>Niveispirillum cyanobacteriorum sp. nov., isolated from cyanobacterial aggregates in a eutrophic lake.</title>
        <authorList>
            <person name="Cai H."/>
        </authorList>
    </citation>
    <scope>NUCLEOTIDE SEQUENCE [LARGE SCALE GENOMIC DNA]</scope>
    <source>
        <strain evidence="13">TH1-14</strain>
    </source>
</reference>
<feature type="transmembrane region" description="Helical" evidence="10">
    <location>
        <begin position="181"/>
        <end position="201"/>
    </location>
</feature>
<feature type="transmembrane region" description="Helical" evidence="10">
    <location>
        <begin position="370"/>
        <end position="390"/>
    </location>
</feature>
<dbReference type="GO" id="GO:0015385">
    <property type="term" value="F:sodium:proton antiporter activity"/>
    <property type="evidence" value="ECO:0007669"/>
    <property type="project" value="InterPro"/>
</dbReference>
<dbReference type="PANTHER" id="PTHR10110:SF86">
    <property type="entry name" value="SODIUM_HYDROGEN EXCHANGER 7"/>
    <property type="match status" value="1"/>
</dbReference>
<keyword evidence="3" id="KW-1003">Cell membrane</keyword>
<dbReference type="Gene3D" id="6.10.140.1330">
    <property type="match status" value="1"/>
</dbReference>
<dbReference type="Proteomes" id="UP000216998">
    <property type="component" value="Unassembled WGS sequence"/>
</dbReference>
<keyword evidence="8 10" id="KW-0472">Membrane</keyword>
<feature type="transmembrane region" description="Helical" evidence="10">
    <location>
        <begin position="242"/>
        <end position="260"/>
    </location>
</feature>
<proteinExistence type="predicted"/>
<evidence type="ECO:0000313" key="13">
    <source>
        <dbReference type="Proteomes" id="UP000216998"/>
    </source>
</evidence>
<dbReference type="GO" id="GO:0098719">
    <property type="term" value="P:sodium ion import across plasma membrane"/>
    <property type="evidence" value="ECO:0007669"/>
    <property type="project" value="TreeGrafter"/>
</dbReference>
<dbReference type="InterPro" id="IPR000595">
    <property type="entry name" value="cNMP-bd_dom"/>
</dbReference>
<feature type="transmembrane region" description="Helical" evidence="10">
    <location>
        <begin position="299"/>
        <end position="318"/>
    </location>
</feature>
<dbReference type="OrthoDB" id="9809206at2"/>
<keyword evidence="5 10" id="KW-1133">Transmembrane helix</keyword>
<dbReference type="PROSITE" id="PS50042">
    <property type="entry name" value="CNMP_BINDING_3"/>
    <property type="match status" value="1"/>
</dbReference>
<evidence type="ECO:0000256" key="1">
    <source>
        <dbReference type="ARBA" id="ARBA00004651"/>
    </source>
</evidence>
<evidence type="ECO:0000256" key="2">
    <source>
        <dbReference type="ARBA" id="ARBA00022448"/>
    </source>
</evidence>
<dbReference type="GO" id="GO:0051453">
    <property type="term" value="P:regulation of intracellular pH"/>
    <property type="evidence" value="ECO:0007669"/>
    <property type="project" value="TreeGrafter"/>
</dbReference>
<comment type="subcellular location">
    <subcellularLocation>
        <location evidence="1">Cell membrane</location>
        <topology evidence="1">Multi-pass membrane protein</topology>
    </subcellularLocation>
</comment>
<keyword evidence="9" id="KW-0739">Sodium transport</keyword>
<feature type="transmembrane region" description="Helical" evidence="10">
    <location>
        <begin position="402"/>
        <end position="426"/>
    </location>
</feature>
<accession>A0A255YSW2</accession>
<evidence type="ECO:0000256" key="3">
    <source>
        <dbReference type="ARBA" id="ARBA00022475"/>
    </source>
</evidence>
<evidence type="ECO:0000259" key="11">
    <source>
        <dbReference type="PROSITE" id="PS50042"/>
    </source>
</evidence>
<evidence type="ECO:0000256" key="8">
    <source>
        <dbReference type="ARBA" id="ARBA00023136"/>
    </source>
</evidence>
<dbReference type="InterPro" id="IPR006153">
    <property type="entry name" value="Cation/H_exchanger_TM"/>
</dbReference>
<dbReference type="AlphaFoldDB" id="A0A255YSW2"/>
<dbReference type="InterPro" id="IPR014710">
    <property type="entry name" value="RmlC-like_jellyroll"/>
</dbReference>
<dbReference type="InterPro" id="IPR018488">
    <property type="entry name" value="cNMP-bd_CS"/>
</dbReference>
<dbReference type="RefSeq" id="WP_094457335.1">
    <property type="nucleotide sequence ID" value="NZ_NOXU01000031.1"/>
</dbReference>
<feature type="transmembrane region" description="Helical" evidence="10">
    <location>
        <begin position="6"/>
        <end position="25"/>
    </location>
</feature>
<evidence type="ECO:0000256" key="10">
    <source>
        <dbReference type="SAM" id="Phobius"/>
    </source>
</evidence>
<dbReference type="PANTHER" id="PTHR10110">
    <property type="entry name" value="SODIUM/HYDROGEN EXCHANGER"/>
    <property type="match status" value="1"/>
</dbReference>
<dbReference type="Pfam" id="PF00027">
    <property type="entry name" value="cNMP_binding"/>
    <property type="match status" value="1"/>
</dbReference>
<dbReference type="EMBL" id="NOXU01000031">
    <property type="protein sequence ID" value="OYQ32293.1"/>
    <property type="molecule type" value="Genomic_DNA"/>
</dbReference>
<evidence type="ECO:0000256" key="7">
    <source>
        <dbReference type="ARBA" id="ARBA00023065"/>
    </source>
</evidence>
<feature type="domain" description="Cyclic nucleotide-binding" evidence="11">
    <location>
        <begin position="719"/>
        <end position="835"/>
    </location>
</feature>
<feature type="transmembrane region" description="Helical" evidence="10">
    <location>
        <begin position="213"/>
        <end position="235"/>
    </location>
</feature>
<keyword evidence="4 10" id="KW-0812">Transmembrane</keyword>
<feature type="transmembrane region" description="Helical" evidence="10">
    <location>
        <begin position="106"/>
        <end position="128"/>
    </location>
</feature>
<gene>
    <name evidence="12" type="ORF">CHU95_15905</name>
</gene>
<dbReference type="InterPro" id="IPR018422">
    <property type="entry name" value="Cation/H_exchanger_CPA1"/>
</dbReference>
<evidence type="ECO:0000313" key="12">
    <source>
        <dbReference type="EMBL" id="OYQ32293.1"/>
    </source>
</evidence>
<dbReference type="SUPFAM" id="SSF51206">
    <property type="entry name" value="cAMP-binding domain-like"/>
    <property type="match status" value="1"/>
</dbReference>
<dbReference type="PRINTS" id="PR00103">
    <property type="entry name" value="CAMPKINASE"/>
</dbReference>
<feature type="transmembrane region" description="Helical" evidence="10">
    <location>
        <begin position="73"/>
        <end position="94"/>
    </location>
</feature>
<dbReference type="Gene3D" id="2.60.120.10">
    <property type="entry name" value="Jelly Rolls"/>
    <property type="match status" value="1"/>
</dbReference>
<sequence length="838" mass="91620">METLINTLLAVAGLLGLVSLLPPLARKLGLPYTVVLAALGVGIGLLLHLGGGVEREVTGPVTAFINAVGNVELTSAAFLYIFLPVLLFETALGVDVRRMLDDLGPILLLAIVAVLVCTLVAGFAMWWVWGLWHGMPTQKALIICLLLASIIATTDPAAVVSIFRDLGAPRRLTILVEGESLFNDAAAIVLFTLLLGILTSGGDPDLGAAAFDFVFKFIGGVAVGWLLGWLTALVVTPLRNQTLSEITLTVALAYLSFILAEHYLHVSGVVAVVVAGLVMASAGRTRISPESWSGLEQVWSQLGFWANSLIFLFASMLVPPTLMGAKWSHFALLAALILAALGARAAVIFGILPILSWVGASDRISHRYRIVMTWGGLRGAVSLALALAVTEHQSLPDYIQEHVAVVVTGFVLFTLFVQGTTLRPLIRVLKLDRLTPVEQALRNRALGLSLSNVRRDLEDVAERFGLDAAHAIDPLMERGAELAQEQLDLESRYGALSLDDRVYIGLATLARYEEQRYLAYFRDGVISRLSVQTLAAVAGRLQDALKTGGAAAYTKVAAKQLRPGRALRTALWLHRRYGWERPVSARLAERYAMLTALRFCLRELNQFTGDRLAPMLGKQAAEAVRTRLTARLTVVEEALDSIRLQYPAYLDAVQSQYLIRAGLRMEERSTQSLFEEALISREILNDLERDLRERWQEVSTPPKLDLGLATHELIGRVPLFAGLTPERLAQIERLLRPRLYFPGETIVRKGERGDTVYFISSGAVAVHVAGLDAPIRLGSGDFFGEIALVLDQPRNADVTALAYCQLLLLDKRDFNRLYSGDPVLKEHFDSAIQKRLSA</sequence>